<proteinExistence type="predicted"/>
<gene>
    <name evidence="2" type="ORF">Gxy13693_020_015</name>
</gene>
<name>A0A0D6Q710_KOMXY</name>
<evidence type="ECO:0000313" key="3">
    <source>
        <dbReference type="Proteomes" id="UP000032683"/>
    </source>
</evidence>
<evidence type="ECO:0000259" key="1">
    <source>
        <dbReference type="Pfam" id="PF07566"/>
    </source>
</evidence>
<dbReference type="Pfam" id="PF07566">
    <property type="entry name" value="DUF1543"/>
    <property type="match status" value="2"/>
</dbReference>
<comment type="caution">
    <text evidence="2">The sequence shown here is derived from an EMBL/GenBank/DDBJ whole genome shotgun (WGS) entry which is preliminary data.</text>
</comment>
<dbReference type="EMBL" id="BANJ01000020">
    <property type="protein sequence ID" value="GAN99322.1"/>
    <property type="molecule type" value="Genomic_DNA"/>
</dbReference>
<dbReference type="Gene3D" id="3.10.20.10">
    <property type="match status" value="2"/>
</dbReference>
<dbReference type="RefSeq" id="WP_048855981.1">
    <property type="nucleotide sequence ID" value="NZ_BANJ01000020.1"/>
</dbReference>
<dbReference type="Proteomes" id="UP000032683">
    <property type="component" value="Unassembled WGS sequence"/>
</dbReference>
<evidence type="ECO:0000313" key="2">
    <source>
        <dbReference type="EMBL" id="GAN99322.1"/>
    </source>
</evidence>
<organism evidence="2 3">
    <name type="scientific">Komagataeibacter xylinus NBRC 13693</name>
    <dbReference type="NCBI Taxonomy" id="1234668"/>
    <lineage>
        <taxon>Bacteria</taxon>
        <taxon>Pseudomonadati</taxon>
        <taxon>Pseudomonadota</taxon>
        <taxon>Alphaproteobacteria</taxon>
        <taxon>Acetobacterales</taxon>
        <taxon>Acetobacteraceae</taxon>
        <taxon>Komagataeibacter</taxon>
    </lineage>
</organism>
<accession>A0A0D6Q710</accession>
<protein>
    <recommendedName>
        <fullName evidence="1">DUF1543 domain-containing protein</fullName>
    </recommendedName>
</protein>
<feature type="domain" description="DUF1543" evidence="1">
    <location>
        <begin position="15"/>
        <end position="66"/>
    </location>
</feature>
<dbReference type="AlphaFoldDB" id="A0A0D6Q710"/>
<reference evidence="2 3" key="1">
    <citation type="submission" date="2012-11" db="EMBL/GenBank/DDBJ databases">
        <title>Whole genome sequence of Gluconacetobacter xylinus NBRC 13693.</title>
        <authorList>
            <person name="Azuma Y."/>
            <person name="Higashiura N."/>
            <person name="Hirakawa H."/>
            <person name="Matsushita K."/>
        </authorList>
    </citation>
    <scope>NUCLEOTIDE SEQUENCE [LARGE SCALE GENOMIC DNA]</scope>
    <source>
        <strain evidence="2 3">NBRC 13693</strain>
    </source>
</reference>
<feature type="domain" description="DUF1543" evidence="1">
    <location>
        <begin position="92"/>
        <end position="133"/>
    </location>
</feature>
<sequence length="165" mass="18101">MKLFVFYLGGAAPGANIEVHDVQFAVAEKPEDAWPALARRWYGTRASLHIDAYGIVDWADGFAVSLTAEKPAGGQKLYFVNMGGYAPGALREEHEFTFLVADSAEAAKAKARQTLLPGLGHRHRDNFMEVDDCVPLEQIDGLHIHLTPCPHGTPVTAAWQGYQRI</sequence>
<dbReference type="InterPro" id="IPR011440">
    <property type="entry name" value="DUF1543"/>
</dbReference>